<keyword evidence="1" id="KW-1133">Transmembrane helix</keyword>
<dbReference type="AlphaFoldDB" id="A0A0P9X1D4"/>
<dbReference type="NCBIfam" id="NF033631">
    <property type="entry name" value="SLATT_5"/>
    <property type="match status" value="1"/>
</dbReference>
<dbReference type="Proteomes" id="UP001162155">
    <property type="component" value="Unassembled WGS sequence"/>
</dbReference>
<name>A0A0P9X1D4_PSESX</name>
<keyword evidence="1" id="KW-0812">Transmembrane</keyword>
<dbReference type="InterPro" id="IPR041115">
    <property type="entry name" value="SLATT_5"/>
</dbReference>
<reference evidence="3" key="1">
    <citation type="submission" date="2021-02" db="EMBL/GenBank/DDBJ databases">
        <title>Genome analysis of blister spot of apple pathogen from New York area.</title>
        <authorList>
            <person name="Kandel P."/>
            <person name="Hockett K.L."/>
            <person name="Santander R."/>
            <person name="Acimovic S."/>
        </authorList>
    </citation>
    <scope>NUCLEOTIDE SEQUENCE</scope>
    <source>
        <strain evidence="3">PSP1</strain>
    </source>
</reference>
<protein>
    <submittedName>
        <fullName evidence="3">SLATT domain-containing protein</fullName>
    </submittedName>
</protein>
<feature type="transmembrane region" description="Helical" evidence="1">
    <location>
        <begin position="180"/>
        <end position="205"/>
    </location>
</feature>
<evidence type="ECO:0000313" key="4">
    <source>
        <dbReference type="Proteomes" id="UP001162155"/>
    </source>
</evidence>
<proteinExistence type="predicted"/>
<dbReference type="EMBL" id="JAFFRZ010000001">
    <property type="protein sequence ID" value="MDH4620498.1"/>
    <property type="molecule type" value="Genomic_DNA"/>
</dbReference>
<evidence type="ECO:0000313" key="3">
    <source>
        <dbReference type="EMBL" id="MDH4620498.1"/>
    </source>
</evidence>
<organism evidence="3 4">
    <name type="scientific">Pseudomonas syringae pv. papulans</name>
    <dbReference type="NCBI Taxonomy" id="83963"/>
    <lineage>
        <taxon>Bacteria</taxon>
        <taxon>Pseudomonadati</taxon>
        <taxon>Pseudomonadota</taxon>
        <taxon>Gammaproteobacteria</taxon>
        <taxon>Pseudomonadales</taxon>
        <taxon>Pseudomonadaceae</taxon>
        <taxon>Pseudomonas</taxon>
        <taxon>Pseudomonas syringae</taxon>
    </lineage>
</organism>
<sequence length="211" mass="24273">MKNYLTELRTVIWRTAGARYNSARRLKRKELFSTISLTFFSVMSICLAVVQKMYASAISNVSGLDDYLTTLSILSGILLLAISLMEWGSRNGSNADALYKNAEDLNSLQRRIKQELFKLEVIASSWDECSAFSTEYDLIQSRCDVNHDPIDDHRFLAANRLADEFASKNIGFFHAAYIKLLWFFFSIWYYLLFWCVSVTALIPVFTGIKFF</sequence>
<keyword evidence="1" id="KW-0472">Membrane</keyword>
<feature type="transmembrane region" description="Helical" evidence="1">
    <location>
        <begin position="31"/>
        <end position="55"/>
    </location>
</feature>
<dbReference type="RefSeq" id="WP_057456705.1">
    <property type="nucleotide sequence ID" value="NZ_JAFFRY010000114.1"/>
</dbReference>
<evidence type="ECO:0000256" key="1">
    <source>
        <dbReference type="SAM" id="Phobius"/>
    </source>
</evidence>
<evidence type="ECO:0000259" key="2">
    <source>
        <dbReference type="Pfam" id="PF18160"/>
    </source>
</evidence>
<gene>
    <name evidence="3" type="ORF">JW322_01565</name>
</gene>
<feature type="transmembrane region" description="Helical" evidence="1">
    <location>
        <begin position="67"/>
        <end position="85"/>
    </location>
</feature>
<feature type="domain" description="SMODS and SLOG-associating 2TM effector" evidence="2">
    <location>
        <begin position="1"/>
        <end position="197"/>
    </location>
</feature>
<comment type="caution">
    <text evidence="3">The sequence shown here is derived from an EMBL/GenBank/DDBJ whole genome shotgun (WGS) entry which is preliminary data.</text>
</comment>
<dbReference type="Pfam" id="PF18160">
    <property type="entry name" value="SLATT_5"/>
    <property type="match status" value="1"/>
</dbReference>
<accession>A0A0P9X1D4</accession>